<proteinExistence type="predicted"/>
<feature type="domain" description="HD-GYP" evidence="1">
    <location>
        <begin position="111"/>
        <end position="308"/>
    </location>
</feature>
<reference evidence="2 3" key="1">
    <citation type="journal article" date="2018" name="Plant Biotechnol. Rep.">
        <title>Diversity and antifungal activity of endophytic bacteria associated with Panax ginseng seedlings.</title>
        <authorList>
            <person name="Park J.M."/>
            <person name="Hong C.E."/>
            <person name="Jo S.H."/>
        </authorList>
    </citation>
    <scope>NUCLEOTIDE SEQUENCE [LARGE SCALE GENOMIC DNA]</scope>
    <source>
        <strain evidence="2 3">PgKB38</strain>
    </source>
</reference>
<accession>A0A5M9ING1</accession>
<dbReference type="SMART" id="SM00471">
    <property type="entry name" value="HDc"/>
    <property type="match status" value="1"/>
</dbReference>
<organism evidence="2 3">
    <name type="scientific">Pseudomonas extremaustralis</name>
    <dbReference type="NCBI Taxonomy" id="359110"/>
    <lineage>
        <taxon>Bacteria</taxon>
        <taxon>Pseudomonadati</taxon>
        <taxon>Pseudomonadota</taxon>
        <taxon>Gammaproteobacteria</taxon>
        <taxon>Pseudomonadales</taxon>
        <taxon>Pseudomonadaceae</taxon>
        <taxon>Pseudomonas</taxon>
    </lineage>
</organism>
<protein>
    <submittedName>
        <fullName evidence="2">Cyclic di-GMP phosphodiesterase</fullName>
        <ecNumber evidence="2">3.1.4.-</ecNumber>
    </submittedName>
</protein>
<dbReference type="Pfam" id="PF13487">
    <property type="entry name" value="HD_5"/>
    <property type="match status" value="1"/>
</dbReference>
<dbReference type="RefSeq" id="WP_024077483.1">
    <property type="nucleotide sequence ID" value="NZ_JAVDSE010000017.1"/>
</dbReference>
<dbReference type="Gene3D" id="1.10.3210.10">
    <property type="entry name" value="Hypothetical protein af1432"/>
    <property type="match status" value="1"/>
</dbReference>
<dbReference type="SUPFAM" id="SSF109604">
    <property type="entry name" value="HD-domain/PDEase-like"/>
    <property type="match status" value="1"/>
</dbReference>
<evidence type="ECO:0000313" key="3">
    <source>
        <dbReference type="Proteomes" id="UP000323425"/>
    </source>
</evidence>
<dbReference type="AlphaFoldDB" id="A0A5M9ING1"/>
<gene>
    <name evidence="2" type="ORF">FX985_04643</name>
</gene>
<dbReference type="InterPro" id="IPR037522">
    <property type="entry name" value="HD_GYP_dom"/>
</dbReference>
<dbReference type="PROSITE" id="PS51832">
    <property type="entry name" value="HD_GYP"/>
    <property type="match status" value="1"/>
</dbReference>
<dbReference type="EC" id="3.1.4.-" evidence="2"/>
<dbReference type="Proteomes" id="UP000323425">
    <property type="component" value="Unassembled WGS sequence"/>
</dbReference>
<dbReference type="InterPro" id="IPR003607">
    <property type="entry name" value="HD/PDEase_dom"/>
</dbReference>
<evidence type="ECO:0000313" key="2">
    <source>
        <dbReference type="EMBL" id="KAA8558294.1"/>
    </source>
</evidence>
<dbReference type="PANTHER" id="PTHR43155:SF2">
    <property type="entry name" value="CYCLIC DI-GMP PHOSPHODIESTERASE PA4108"/>
    <property type="match status" value="1"/>
</dbReference>
<dbReference type="CDD" id="cd00077">
    <property type="entry name" value="HDc"/>
    <property type="match status" value="1"/>
</dbReference>
<sequence length="383" mass="41974">MLKCNELYHLTTGSEERPFWKDRANDAQPDIQCAMGCGAQPSDPGPQPDSGLPQETLTAAISTTPTSMKDELAAAQEICSRAKTAVVEMFSHARMGRSLELEQVGALVDDISASIARHPNAFISLARLKSIDDYTYMHSVAVCALMIALGNQLALPAPLIRRAGLAGLLHDIGKMAIPGAILNKPGRLSGDELQLVRTHPLEGEKTLVATAQMCEMVVDVCLHHHEKVDGTGYPHQLAGEQISLFSRMAAVCDVYDAITSDRSYNQGWDPAVAIQQMSTWDGHFDDEVFRAFLKSVGIYPVGSIVQLKSGSIGVVIEQHADSLLTPKIKLFFLPVLNIYITPRIIDLSDPAQTDRIIARVPPQRYGFKNTERLWLDDTAHEQH</sequence>
<dbReference type="EMBL" id="VTFH01000002">
    <property type="protein sequence ID" value="KAA8558294.1"/>
    <property type="molecule type" value="Genomic_DNA"/>
</dbReference>
<dbReference type="GO" id="GO:0008081">
    <property type="term" value="F:phosphoric diester hydrolase activity"/>
    <property type="evidence" value="ECO:0007669"/>
    <property type="project" value="UniProtKB-ARBA"/>
</dbReference>
<keyword evidence="2" id="KW-0378">Hydrolase</keyword>
<dbReference type="PANTHER" id="PTHR43155">
    <property type="entry name" value="CYCLIC DI-GMP PHOSPHODIESTERASE PA4108-RELATED"/>
    <property type="match status" value="1"/>
</dbReference>
<name>A0A5M9ING1_9PSED</name>
<evidence type="ECO:0000259" key="1">
    <source>
        <dbReference type="PROSITE" id="PS51832"/>
    </source>
</evidence>
<comment type="caution">
    <text evidence="2">The sequence shown here is derived from an EMBL/GenBank/DDBJ whole genome shotgun (WGS) entry which is preliminary data.</text>
</comment>